<keyword evidence="3" id="KW-1185">Reference proteome</keyword>
<dbReference type="InterPro" id="IPR052535">
    <property type="entry name" value="Bacilysin_H2HPP_isomerase"/>
</dbReference>
<dbReference type="AlphaFoldDB" id="Q97DU5"/>
<dbReference type="RefSeq" id="WP_010966647.1">
    <property type="nucleotide sequence ID" value="NC_003030.1"/>
</dbReference>
<dbReference type="PIR" id="H97314">
    <property type="entry name" value="H97314"/>
</dbReference>
<dbReference type="OrthoDB" id="9811153at2"/>
<dbReference type="GeneID" id="44999870"/>
<evidence type="ECO:0000259" key="1">
    <source>
        <dbReference type="Pfam" id="PF07883"/>
    </source>
</evidence>
<dbReference type="InterPro" id="IPR013096">
    <property type="entry name" value="Cupin_2"/>
</dbReference>
<dbReference type="PANTHER" id="PTHR40112:SF1">
    <property type="entry name" value="H2HPP ISOMERASE"/>
    <property type="match status" value="1"/>
</dbReference>
<organism evidence="2 3">
    <name type="scientific">Clostridium acetobutylicum (strain ATCC 824 / DSM 792 / JCM 1419 / IAM 19013 / LMG 5710 / NBRC 13948 / NRRL B-527 / VKM B-1787 / 2291 / W)</name>
    <dbReference type="NCBI Taxonomy" id="272562"/>
    <lineage>
        <taxon>Bacteria</taxon>
        <taxon>Bacillati</taxon>
        <taxon>Bacillota</taxon>
        <taxon>Clostridia</taxon>
        <taxon>Eubacteriales</taxon>
        <taxon>Clostridiaceae</taxon>
        <taxon>Clostridium</taxon>
    </lineage>
</organism>
<feature type="domain" description="Cupin type-2" evidence="1">
    <location>
        <begin position="35"/>
        <end position="97"/>
    </location>
</feature>
<proteinExistence type="predicted"/>
<dbReference type="SUPFAM" id="SSF51182">
    <property type="entry name" value="RmlC-like cupins"/>
    <property type="match status" value="1"/>
</dbReference>
<dbReference type="Proteomes" id="UP000000814">
    <property type="component" value="Chromosome"/>
</dbReference>
<protein>
    <submittedName>
        <fullName evidence="2">Possible pectin degradation protein (Sugar phosphate isomerase family)</fullName>
    </submittedName>
</protein>
<dbReference type="STRING" id="272562.CA_C3376"/>
<dbReference type="EMBL" id="AE001437">
    <property type="protein sequence ID" value="AAK81307.1"/>
    <property type="molecule type" value="Genomic_DNA"/>
</dbReference>
<dbReference type="Pfam" id="PF07883">
    <property type="entry name" value="Cupin_2"/>
    <property type="match status" value="1"/>
</dbReference>
<dbReference type="InterPro" id="IPR011051">
    <property type="entry name" value="RmlC_Cupin_sf"/>
</dbReference>
<dbReference type="PANTHER" id="PTHR40112">
    <property type="entry name" value="H2HPP ISOMERASE"/>
    <property type="match status" value="1"/>
</dbReference>
<dbReference type="GO" id="GO:0016853">
    <property type="term" value="F:isomerase activity"/>
    <property type="evidence" value="ECO:0007669"/>
    <property type="project" value="UniProtKB-KW"/>
</dbReference>
<dbReference type="PIRSF" id="PIRSF029883">
    <property type="entry name" value="KdgF"/>
    <property type="match status" value="1"/>
</dbReference>
<evidence type="ECO:0000313" key="2">
    <source>
        <dbReference type="EMBL" id="AAK81307.1"/>
    </source>
</evidence>
<dbReference type="Gene3D" id="2.60.120.10">
    <property type="entry name" value="Jelly Rolls"/>
    <property type="match status" value="1"/>
</dbReference>
<sequence>MNEAFVYGKEREFEPAGEGIKRKILAFGEELMAVEVHFEEGAVGELHNHPHTQLSYVLEGEFEFQIDGIKKVVKKGDTLFKLPNIVHGCKCLKKGVLLDVFTPHREDFIKGKNL</sequence>
<name>Q97DU5_CLOAB</name>
<dbReference type="HOGENOM" id="CLU_134269_1_1_9"/>
<dbReference type="CDD" id="cd02238">
    <property type="entry name" value="cupin_KdgF"/>
    <property type="match status" value="1"/>
</dbReference>
<dbReference type="eggNOG" id="COG1917">
    <property type="taxonomic scope" value="Bacteria"/>
</dbReference>
<gene>
    <name evidence="2" type="ordered locus">CA_C3376</name>
</gene>
<reference evidence="2 3" key="1">
    <citation type="journal article" date="2001" name="J. Bacteriol.">
        <title>Genome sequence and comparative analysis of the solvent-producing bacterium Clostridium acetobutylicum.</title>
        <authorList>
            <person name="Nolling J."/>
            <person name="Breton G."/>
            <person name="Omelchenko M.V."/>
            <person name="Makarova K.S."/>
            <person name="Zeng Q."/>
            <person name="Gibson R."/>
            <person name="Lee H.M."/>
            <person name="Dubois J."/>
            <person name="Qiu D."/>
            <person name="Hitti J."/>
            <person name="Wolf Y.I."/>
            <person name="Tatusov R.L."/>
            <person name="Sabathe F."/>
            <person name="Doucette-Stamm L."/>
            <person name="Soucaille P."/>
            <person name="Daly M.J."/>
            <person name="Bennett G.N."/>
            <person name="Koonin E.V."/>
            <person name="Smith D.R."/>
        </authorList>
    </citation>
    <scope>NUCLEOTIDE SEQUENCE [LARGE SCALE GENOMIC DNA]</scope>
    <source>
        <strain evidence="3">ATCC 824 / DSM 792 / JCM 1419 / LMG 5710 / VKM B-1787</strain>
    </source>
</reference>
<dbReference type="KEGG" id="cac:CA_C3376"/>
<dbReference type="InterPro" id="IPR025499">
    <property type="entry name" value="KdgF"/>
</dbReference>
<dbReference type="PATRIC" id="fig|272562.8.peg.3557"/>
<keyword evidence="2" id="KW-0413">Isomerase</keyword>
<dbReference type="InterPro" id="IPR014710">
    <property type="entry name" value="RmlC-like_jellyroll"/>
</dbReference>
<accession>Q97DU5</accession>
<evidence type="ECO:0000313" key="3">
    <source>
        <dbReference type="Proteomes" id="UP000000814"/>
    </source>
</evidence>